<protein>
    <submittedName>
        <fullName evidence="2">Type II secretion system protein G</fullName>
    </submittedName>
</protein>
<dbReference type="Pfam" id="PF07596">
    <property type="entry name" value="SBP_bac_10"/>
    <property type="match status" value="1"/>
</dbReference>
<dbReference type="SUPFAM" id="SSF54523">
    <property type="entry name" value="Pili subunits"/>
    <property type="match status" value="1"/>
</dbReference>
<evidence type="ECO:0000313" key="2">
    <source>
        <dbReference type="EMBL" id="TWU07693.1"/>
    </source>
</evidence>
<evidence type="ECO:0000313" key="3">
    <source>
        <dbReference type="Proteomes" id="UP000320176"/>
    </source>
</evidence>
<proteinExistence type="predicted"/>
<organism evidence="2 3">
    <name type="scientific">Stieleria varia</name>
    <dbReference type="NCBI Taxonomy" id="2528005"/>
    <lineage>
        <taxon>Bacteria</taxon>
        <taxon>Pseudomonadati</taxon>
        <taxon>Planctomycetota</taxon>
        <taxon>Planctomycetia</taxon>
        <taxon>Pirellulales</taxon>
        <taxon>Pirellulaceae</taxon>
        <taxon>Stieleria</taxon>
    </lineage>
</organism>
<comment type="caution">
    <text evidence="2">The sequence shown here is derived from an EMBL/GenBank/DDBJ whole genome shotgun (WGS) entry which is preliminary data.</text>
</comment>
<keyword evidence="3" id="KW-1185">Reference proteome</keyword>
<dbReference type="PROSITE" id="PS00409">
    <property type="entry name" value="PROKAR_NTER_METHYL"/>
    <property type="match status" value="1"/>
</dbReference>
<dbReference type="InterPro" id="IPR045584">
    <property type="entry name" value="Pilin-like"/>
</dbReference>
<name>A0A5C6B6K5_9BACT</name>
<dbReference type="Pfam" id="PF07963">
    <property type="entry name" value="N_methyl"/>
    <property type="match status" value="1"/>
</dbReference>
<reference evidence="2 3" key="1">
    <citation type="submission" date="2019-02" db="EMBL/GenBank/DDBJ databases">
        <title>Deep-cultivation of Planctomycetes and their phenomic and genomic characterization uncovers novel biology.</title>
        <authorList>
            <person name="Wiegand S."/>
            <person name="Jogler M."/>
            <person name="Boedeker C."/>
            <person name="Pinto D."/>
            <person name="Vollmers J."/>
            <person name="Rivas-Marin E."/>
            <person name="Kohn T."/>
            <person name="Peeters S.H."/>
            <person name="Heuer A."/>
            <person name="Rast P."/>
            <person name="Oberbeckmann S."/>
            <person name="Bunk B."/>
            <person name="Jeske O."/>
            <person name="Meyerdierks A."/>
            <person name="Storesund J.E."/>
            <person name="Kallscheuer N."/>
            <person name="Luecker S."/>
            <person name="Lage O.M."/>
            <person name="Pohl T."/>
            <person name="Merkel B.J."/>
            <person name="Hornburger P."/>
            <person name="Mueller R.-W."/>
            <person name="Bruemmer F."/>
            <person name="Labrenz M."/>
            <person name="Spormann A.M."/>
            <person name="Op Den Camp H."/>
            <person name="Overmann J."/>
            <person name="Amann R."/>
            <person name="Jetten M.S.M."/>
            <person name="Mascher T."/>
            <person name="Medema M.H."/>
            <person name="Devos D.P."/>
            <person name="Kaster A.-K."/>
            <person name="Ovreas L."/>
            <person name="Rohde M."/>
            <person name="Galperin M.Y."/>
            <person name="Jogler C."/>
        </authorList>
    </citation>
    <scope>NUCLEOTIDE SEQUENCE [LARGE SCALE GENOMIC DNA]</scope>
    <source>
        <strain evidence="2 3">Pla52n</strain>
    </source>
</reference>
<sequence>MKRNNTGFTLVELLVVIAIIGILVGLLVPAVQAVREAARLTQCQNNIRQLAVATQTYANQRGQLPGYVQRYGGYIPPASGPGDPTDPSNAGTFVAHAKVGGFGVALLPHIEQQAIFEHWSESKYPVLKPVGGIHEESSELAGAGFHAIAAASIATFQCPSSPVINSNLGRNTYAPNTGMSHLGDNPANGAVRVLTTGLSRTYNTKNSLFNPKYVGVFSGAPPANFAVGQKITLEDVADGLSTTMLYSENVQAYPWFRPGFLNAADLANATMVNGQVELVADGATVSGGGLYSESGGAPIWEALINGRFSAGINWHYESDEQLLSSNDKINAAYVAVGAPVPAVQRFHKINGDGRDIDSITERIPNFADAYHFGRPSSTHPGGVVVAFCDTNIQFVTDTIDYRVYQAMLTPHGKKSDVPNPEFVLTDELAE</sequence>
<dbReference type="Proteomes" id="UP000320176">
    <property type="component" value="Unassembled WGS sequence"/>
</dbReference>
<dbReference type="InterPro" id="IPR011453">
    <property type="entry name" value="DUF1559"/>
</dbReference>
<gene>
    <name evidence="2" type="primary">xcpT_1</name>
    <name evidence="2" type="ORF">Pla52n_02660</name>
</gene>
<dbReference type="InterPro" id="IPR012902">
    <property type="entry name" value="N_methyl_site"/>
</dbReference>
<dbReference type="RefSeq" id="WP_146517880.1">
    <property type="nucleotide sequence ID" value="NZ_CP151726.1"/>
</dbReference>
<dbReference type="AlphaFoldDB" id="A0A5C6B6K5"/>
<accession>A0A5C6B6K5</accession>
<evidence type="ECO:0000259" key="1">
    <source>
        <dbReference type="Pfam" id="PF07596"/>
    </source>
</evidence>
<dbReference type="PANTHER" id="PTHR30093">
    <property type="entry name" value="GENERAL SECRETION PATHWAY PROTEIN G"/>
    <property type="match status" value="1"/>
</dbReference>
<feature type="domain" description="DUF1559" evidence="1">
    <location>
        <begin position="32"/>
        <end position="400"/>
    </location>
</feature>
<dbReference type="OrthoDB" id="269098at2"/>
<dbReference type="NCBIfam" id="TIGR02532">
    <property type="entry name" value="IV_pilin_GFxxxE"/>
    <property type="match status" value="1"/>
</dbReference>
<dbReference type="Gene3D" id="3.30.700.10">
    <property type="entry name" value="Glycoprotein, Type 4 Pilin"/>
    <property type="match status" value="1"/>
</dbReference>
<dbReference type="PANTHER" id="PTHR30093:SF2">
    <property type="entry name" value="TYPE II SECRETION SYSTEM PROTEIN H"/>
    <property type="match status" value="1"/>
</dbReference>
<dbReference type="EMBL" id="SJPN01000001">
    <property type="protein sequence ID" value="TWU07693.1"/>
    <property type="molecule type" value="Genomic_DNA"/>
</dbReference>